<dbReference type="STRING" id="392015.SAMN05421543_11942"/>
<dbReference type="InterPro" id="IPR005251">
    <property type="entry name" value="IF-M1Pi"/>
</dbReference>
<dbReference type="PANTHER" id="PTHR43475:SF1">
    <property type="entry name" value="METHYLTHIORIBOSE-1-PHOSPHATE ISOMERASE"/>
    <property type="match status" value="1"/>
</dbReference>
<dbReference type="NCBIfam" id="NF004326">
    <property type="entry name" value="PRK05720.1"/>
    <property type="match status" value="1"/>
</dbReference>
<feature type="site" description="Transition state stabilizer" evidence="5">
    <location>
        <position position="143"/>
    </location>
</feature>
<comment type="function">
    <text evidence="5">Catalyzes the interconversion of methylthioribose-1-phosphate (MTR-1-P) into methylthioribulose-1-phosphate (MTRu-1-P).</text>
</comment>
<keyword evidence="2" id="KW-0963">Cytoplasm</keyword>
<feature type="binding site" evidence="5">
    <location>
        <position position="182"/>
    </location>
    <ligand>
        <name>substrate</name>
    </ligand>
</feature>
<dbReference type="Pfam" id="PF01008">
    <property type="entry name" value="IF-2B"/>
    <property type="match status" value="1"/>
</dbReference>
<dbReference type="GO" id="GO:0005737">
    <property type="term" value="C:cytoplasm"/>
    <property type="evidence" value="ECO:0007669"/>
    <property type="project" value="UniProtKB-SubCell"/>
</dbReference>
<evidence type="ECO:0000256" key="3">
    <source>
        <dbReference type="ARBA" id="ARBA00022605"/>
    </source>
</evidence>
<dbReference type="InterPro" id="IPR011559">
    <property type="entry name" value="Initiation_fac_2B_a/b/d"/>
</dbReference>
<evidence type="ECO:0000256" key="1">
    <source>
        <dbReference type="ARBA" id="ARBA00004496"/>
    </source>
</evidence>
<dbReference type="InterPro" id="IPR042529">
    <property type="entry name" value="IF_2B-like_C"/>
</dbReference>
<dbReference type="SUPFAM" id="SSF100950">
    <property type="entry name" value="NagB/RpiA/CoA transferase-like"/>
    <property type="match status" value="1"/>
</dbReference>
<evidence type="ECO:0000256" key="2">
    <source>
        <dbReference type="ARBA" id="ARBA00022490"/>
    </source>
</evidence>
<dbReference type="GO" id="GO:0019509">
    <property type="term" value="P:L-methionine salvage from methylthioadenosine"/>
    <property type="evidence" value="ECO:0007669"/>
    <property type="project" value="UniProtKB-UniRule"/>
</dbReference>
<comment type="pathway">
    <text evidence="5">Amino-acid biosynthesis; L-methionine biosynthesis via salvage pathway; L-methionine from S-methyl-5-thio-alpha-D-ribose 1-phosphate: step 1/6.</text>
</comment>
<sequence>MLDQTRLPHESVWISCQSAEDVAQAIERMQVRGAPAIAIAAAYGVVLAAQEAAAAGDAGFDAQVMAAIRRLSATRPTAVNLFQAMQRLQAVLTEAESRAPADIAARLAAEADAMAAEDIGVNRRIGDLGARLFSSPARVLTHCNTGSLATVAYGTALGVIRSLHRDGKLLHVWVDETRPFLQGARLTAYELLADGIPFTLITDNMAAHFMRQGQVDAVVVGADRIAANGDTANKIGTYGLAVLCRHHGIPFYVAAPSTTFDLTIPSGDHIPIEERSEREVTHVLGHPLAPPGVRAAHPAFDVTPADLITAIITEQGVVERPDAARVAAVLRSSEGAREGGGRG</sequence>
<comment type="catalytic activity">
    <reaction evidence="5">
        <text>5-(methylsulfanyl)-alpha-D-ribose 1-phosphate = 5-(methylsulfanyl)-D-ribulose 1-phosphate</text>
        <dbReference type="Rhea" id="RHEA:19989"/>
        <dbReference type="ChEBI" id="CHEBI:58533"/>
        <dbReference type="ChEBI" id="CHEBI:58548"/>
        <dbReference type="EC" id="5.3.1.23"/>
    </reaction>
</comment>
<dbReference type="UniPathway" id="UPA00904">
    <property type="reaction ID" value="UER00874"/>
</dbReference>
<comment type="similarity">
    <text evidence="5">Belongs to the EIF-2B alpha/beta/delta subunits family. MtnA subfamily.</text>
</comment>
<evidence type="ECO:0000313" key="6">
    <source>
        <dbReference type="EMBL" id="SFV01111.1"/>
    </source>
</evidence>
<keyword evidence="3 5" id="KW-0028">Amino-acid biosynthesis</keyword>
<reference evidence="7" key="1">
    <citation type="submission" date="2016-10" db="EMBL/GenBank/DDBJ databases">
        <authorList>
            <person name="Varghese N."/>
        </authorList>
    </citation>
    <scope>NUCLEOTIDE SEQUENCE [LARGE SCALE GENOMIC DNA]</scope>
    <source>
        <strain evidence="7">DSM 17980</strain>
    </source>
</reference>
<evidence type="ECO:0000256" key="4">
    <source>
        <dbReference type="ARBA" id="ARBA00023235"/>
    </source>
</evidence>
<dbReference type="GO" id="GO:0046523">
    <property type="term" value="F:S-methyl-5-thioribose-1-phosphate isomerase activity"/>
    <property type="evidence" value="ECO:0007669"/>
    <property type="project" value="UniProtKB-UniRule"/>
</dbReference>
<dbReference type="EC" id="5.3.1.23" evidence="5"/>
<dbReference type="InterPro" id="IPR027363">
    <property type="entry name" value="M1Pi_N"/>
</dbReference>
<name>A0A1I7KUI9_9BACL</name>
<dbReference type="HAMAP" id="MF_01678">
    <property type="entry name" value="Salvage_MtnA"/>
    <property type="match status" value="1"/>
</dbReference>
<dbReference type="eggNOG" id="COG0182">
    <property type="taxonomic scope" value="Bacteria"/>
</dbReference>
<feature type="binding site" evidence="5">
    <location>
        <begin position="233"/>
        <end position="234"/>
    </location>
    <ligand>
        <name>substrate</name>
    </ligand>
</feature>
<feature type="active site" description="Proton donor" evidence="5">
    <location>
        <position position="223"/>
    </location>
</feature>
<dbReference type="Proteomes" id="UP000183508">
    <property type="component" value="Unassembled WGS sequence"/>
</dbReference>
<dbReference type="Gene3D" id="3.40.50.10470">
    <property type="entry name" value="Translation initiation factor eif-2b, domain 2"/>
    <property type="match status" value="1"/>
</dbReference>
<dbReference type="PANTHER" id="PTHR43475">
    <property type="entry name" value="METHYLTHIORIBOSE-1-PHOSPHATE ISOMERASE"/>
    <property type="match status" value="1"/>
</dbReference>
<keyword evidence="4 5" id="KW-0413">Isomerase</keyword>
<organism evidence="6 7">
    <name type="scientific">Alicyclobacillus macrosporangiidus</name>
    <dbReference type="NCBI Taxonomy" id="392015"/>
    <lineage>
        <taxon>Bacteria</taxon>
        <taxon>Bacillati</taxon>
        <taxon>Bacillota</taxon>
        <taxon>Bacilli</taxon>
        <taxon>Bacillales</taxon>
        <taxon>Alicyclobacillaceae</taxon>
        <taxon>Alicyclobacillus</taxon>
    </lineage>
</organism>
<evidence type="ECO:0000313" key="7">
    <source>
        <dbReference type="Proteomes" id="UP000183508"/>
    </source>
</evidence>
<evidence type="ECO:0000256" key="5">
    <source>
        <dbReference type="HAMAP-Rule" id="MF_01678"/>
    </source>
</evidence>
<keyword evidence="7" id="KW-1185">Reference proteome</keyword>
<comment type="subcellular location">
    <subcellularLocation>
        <location evidence="1">Cytoplasm</location>
    </subcellularLocation>
</comment>
<gene>
    <name evidence="5" type="primary">mtnA</name>
    <name evidence="6" type="ORF">SAMN05421543_11942</name>
</gene>
<proteinExistence type="inferred from homology"/>
<dbReference type="Gene3D" id="1.20.120.420">
    <property type="entry name" value="translation initiation factor eif-2b, domain 1"/>
    <property type="match status" value="1"/>
</dbReference>
<keyword evidence="5" id="KW-0486">Methionine biosynthesis</keyword>
<dbReference type="NCBIfam" id="TIGR00524">
    <property type="entry name" value="eIF-2B_rel"/>
    <property type="match status" value="1"/>
</dbReference>
<protein>
    <recommendedName>
        <fullName evidence="5">Methylthioribose-1-phosphate isomerase</fullName>
        <shortName evidence="5">M1Pi</shortName>
        <shortName evidence="5">MTR-1-P isomerase</shortName>
        <ecNumber evidence="5">5.3.1.23</ecNumber>
    </recommendedName>
    <alternativeName>
        <fullName evidence="5">S-methyl-5-thioribose-1-phosphate isomerase</fullName>
    </alternativeName>
</protein>
<dbReference type="AlphaFoldDB" id="A0A1I7KUI9"/>
<dbReference type="NCBIfam" id="TIGR00512">
    <property type="entry name" value="salvage_mtnA"/>
    <property type="match status" value="1"/>
</dbReference>
<dbReference type="EMBL" id="FPBV01000019">
    <property type="protein sequence ID" value="SFV01111.1"/>
    <property type="molecule type" value="Genomic_DNA"/>
</dbReference>
<dbReference type="FunFam" id="1.20.120.420:FF:000003">
    <property type="entry name" value="Methylthioribose-1-phosphate isomerase"/>
    <property type="match status" value="1"/>
</dbReference>
<feature type="binding site" evidence="5">
    <location>
        <position position="75"/>
    </location>
    <ligand>
        <name>substrate</name>
    </ligand>
</feature>
<dbReference type="InterPro" id="IPR037171">
    <property type="entry name" value="NagB/RpiA_transferase-like"/>
</dbReference>
<accession>A0A1I7KUI9</accession>
<dbReference type="InterPro" id="IPR000649">
    <property type="entry name" value="IF-2B-related"/>
</dbReference>
<dbReference type="FunFam" id="3.40.50.10470:FF:000003">
    <property type="entry name" value="Methylthioribose-1-phosphate isomerase"/>
    <property type="match status" value="1"/>
</dbReference>
<feature type="binding site" evidence="5">
    <location>
        <begin position="32"/>
        <end position="34"/>
    </location>
    <ligand>
        <name>substrate</name>
    </ligand>
</feature>